<keyword evidence="7" id="KW-0503">Monooxygenase</keyword>
<accession>A0A1C7LS72</accession>
<reference evidence="7 8" key="1">
    <citation type="submission" date="2016-03" db="EMBL/GenBank/DDBJ databases">
        <title>Whole genome sequencing of Grifola frondosa 9006-11.</title>
        <authorList>
            <person name="Min B."/>
            <person name="Park H."/>
            <person name="Kim J.-G."/>
            <person name="Cho H."/>
            <person name="Oh Y.-L."/>
            <person name="Kong W.-S."/>
            <person name="Choi I.-G."/>
        </authorList>
    </citation>
    <scope>NUCLEOTIDE SEQUENCE [LARGE SCALE GENOMIC DNA]</scope>
    <source>
        <strain evidence="7 8">9006-11</strain>
    </source>
</reference>
<dbReference type="AlphaFoldDB" id="A0A1C7LS72"/>
<keyword evidence="8" id="KW-1185">Reference proteome</keyword>
<dbReference type="STRING" id="5627.A0A1C7LS72"/>
<dbReference type="PANTHER" id="PTHR43004:SF19">
    <property type="entry name" value="BINDING MONOOXYGENASE, PUTATIVE (JCVI)-RELATED"/>
    <property type="match status" value="1"/>
</dbReference>
<dbReference type="Gene3D" id="3.50.50.60">
    <property type="entry name" value="FAD/NAD(P)-binding domain"/>
    <property type="match status" value="2"/>
</dbReference>
<dbReference type="InterPro" id="IPR050641">
    <property type="entry name" value="RIFMO-like"/>
</dbReference>
<evidence type="ECO:0000313" key="8">
    <source>
        <dbReference type="Proteomes" id="UP000092993"/>
    </source>
</evidence>
<keyword evidence="3" id="KW-0274">FAD</keyword>
<evidence type="ECO:0000256" key="2">
    <source>
        <dbReference type="ARBA" id="ARBA00022630"/>
    </source>
</evidence>
<dbReference type="GO" id="GO:0016709">
    <property type="term" value="F:oxidoreductase activity, acting on paired donors, with incorporation or reduction of molecular oxygen, NAD(P)H as one donor, and incorporation of one atom of oxygen"/>
    <property type="evidence" value="ECO:0007669"/>
    <property type="project" value="UniProtKB-ARBA"/>
</dbReference>
<name>A0A1C7LS72_GRIFR</name>
<keyword evidence="2" id="KW-0285">Flavoprotein</keyword>
<dbReference type="Gene3D" id="3.30.70.2450">
    <property type="match status" value="1"/>
</dbReference>
<dbReference type="Pfam" id="PF01494">
    <property type="entry name" value="FAD_binding_3"/>
    <property type="match status" value="2"/>
</dbReference>
<dbReference type="EMBL" id="LUGG01000027">
    <property type="protein sequence ID" value="OBZ66867.1"/>
    <property type="molecule type" value="Genomic_DNA"/>
</dbReference>
<dbReference type="InterPro" id="IPR036188">
    <property type="entry name" value="FAD/NAD-bd_sf"/>
</dbReference>
<comment type="cofactor">
    <cofactor evidence="1">
        <name>FAD</name>
        <dbReference type="ChEBI" id="CHEBI:57692"/>
    </cofactor>
</comment>
<proteinExistence type="predicted"/>
<evidence type="ECO:0000256" key="4">
    <source>
        <dbReference type="ARBA" id="ARBA00023002"/>
    </source>
</evidence>
<dbReference type="Gene3D" id="3.40.30.120">
    <property type="match status" value="1"/>
</dbReference>
<evidence type="ECO:0000313" key="7">
    <source>
        <dbReference type="EMBL" id="OBZ66867.1"/>
    </source>
</evidence>
<dbReference type="InterPro" id="IPR002938">
    <property type="entry name" value="FAD-bd"/>
</dbReference>
<evidence type="ECO:0000256" key="3">
    <source>
        <dbReference type="ARBA" id="ARBA00022827"/>
    </source>
</evidence>
<dbReference type="Proteomes" id="UP000092993">
    <property type="component" value="Unassembled WGS sequence"/>
</dbReference>
<evidence type="ECO:0000259" key="6">
    <source>
        <dbReference type="Pfam" id="PF01494"/>
    </source>
</evidence>
<gene>
    <name evidence="7" type="primary">pcpB_3</name>
    <name evidence="7" type="ORF">A0H81_13067</name>
</gene>
<keyword evidence="4" id="KW-0560">Oxidoreductase</keyword>
<protein>
    <submittedName>
        <fullName evidence="7">Pentachlorophenol 4-monooxygenase</fullName>
    </submittedName>
</protein>
<organism evidence="7 8">
    <name type="scientific">Grifola frondosa</name>
    <name type="common">Maitake</name>
    <name type="synonym">Polyporus frondosus</name>
    <dbReference type="NCBI Taxonomy" id="5627"/>
    <lineage>
        <taxon>Eukaryota</taxon>
        <taxon>Fungi</taxon>
        <taxon>Dikarya</taxon>
        <taxon>Basidiomycota</taxon>
        <taxon>Agaricomycotina</taxon>
        <taxon>Agaricomycetes</taxon>
        <taxon>Polyporales</taxon>
        <taxon>Grifolaceae</taxon>
        <taxon>Grifola</taxon>
    </lineage>
</organism>
<comment type="caution">
    <text evidence="7">The sequence shown here is derived from an EMBL/GenBank/DDBJ whole genome shotgun (WGS) entry which is preliminary data.</text>
</comment>
<dbReference type="PRINTS" id="PR00420">
    <property type="entry name" value="RNGMNOXGNASE"/>
</dbReference>
<dbReference type="GO" id="GO:0071949">
    <property type="term" value="F:FAD binding"/>
    <property type="evidence" value="ECO:0007669"/>
    <property type="project" value="InterPro"/>
</dbReference>
<feature type="region of interest" description="Disordered" evidence="5">
    <location>
        <begin position="372"/>
        <end position="396"/>
    </location>
</feature>
<evidence type="ECO:0000256" key="5">
    <source>
        <dbReference type="SAM" id="MobiDB-lite"/>
    </source>
</evidence>
<dbReference type="OMA" id="NEDIWFR"/>
<evidence type="ECO:0000256" key="1">
    <source>
        <dbReference type="ARBA" id="ARBA00001974"/>
    </source>
</evidence>
<feature type="domain" description="FAD-binding" evidence="6">
    <location>
        <begin position="4"/>
        <end position="159"/>
    </location>
</feature>
<dbReference type="PANTHER" id="PTHR43004">
    <property type="entry name" value="TRK SYSTEM POTASSIUM UPTAKE PROTEIN"/>
    <property type="match status" value="1"/>
</dbReference>
<feature type="domain" description="FAD-binding" evidence="6">
    <location>
        <begin position="178"/>
        <end position="320"/>
    </location>
</feature>
<dbReference type="SUPFAM" id="SSF51905">
    <property type="entry name" value="FAD/NAD(P)-binding domain"/>
    <property type="match status" value="1"/>
</dbReference>
<sequence>MIAETPILIVGAGPSGLVAALTLLKNGVPVRVITNDPEHRAVGQRGSGVFPRTLELYNLLGILPDVLDGGMSVPPMRIYKLPGGVEPIKTFQLSPHMDPTPSIPYSNLIAIGQEHTEAILLSHLVKYGGHVELGTELRSIEHHSGCVVARVLKVSGGMERPRRSVAAGLLGQMHWHIWGDPQTTMVSLRPTEYNDDTFAFIATGKGIDLHPLLQDYGALVRFIHTVTNRNDLVIGEIQSIFDFRPNIRMVDRFGIGRGFVIGDAAHIHSPTGAQGVNSSVQDAVNLSWKLALVEKGIAPPTLLETYTEERLPVIAEMLEKTTQILNKTMVTKGDGSDVESAWDRSGSLNQLGVNYRCSSIVLDERAMVSPDERKKPSDVYGVAGSSEVRAGDRAPDAPGLEIVHSADNAKPAVECTSLFRIFGVSYHTVLLFTADVDLVRAAIDALSGYPAGATRGVVILPSGTTRFKATNGAEYVLVDQEGHAHTGYVVPVETSNIVIVRPDGVIGGIVLGVEGLRRYFGVSSWYDAPDFPVDKYCITFAYS</sequence>
<dbReference type="OrthoDB" id="2690153at2759"/>